<evidence type="ECO:0000313" key="1">
    <source>
        <dbReference type="EMBL" id="ANY29036.1"/>
    </source>
</evidence>
<evidence type="ECO:0008006" key="3">
    <source>
        <dbReference type="Google" id="ProtNLM"/>
    </source>
</evidence>
<dbReference type="InterPro" id="IPR043519">
    <property type="entry name" value="NT_sf"/>
</dbReference>
<organism evidence="1 2">
    <name type="scientific">Pseudomonas phage UNO-SLW4</name>
    <dbReference type="NCBI Taxonomy" id="1874531"/>
    <lineage>
        <taxon>Viruses</taxon>
        <taxon>Duplodnaviria</taxon>
        <taxon>Heunggongvirae</taxon>
        <taxon>Uroviricota</taxon>
        <taxon>Caudoviricetes</taxon>
        <taxon>Autographivirales</taxon>
        <taxon>Autotranscriptaviridae</taxon>
        <taxon>Studiervirinae</taxon>
        <taxon>Unosvirus</taxon>
        <taxon>Unosvirus UNOSLW1</taxon>
        <taxon>Pifdecavirus UNOSLW1</taxon>
    </lineage>
</organism>
<name>A0A1B2AMY1_9CAUD</name>
<gene>
    <name evidence="1" type="ORF">UNOSLW4_0105</name>
</gene>
<dbReference type="Proteomes" id="UP000230494">
    <property type="component" value="Segment"/>
</dbReference>
<sequence length="191" mass="21434">MSVNRDQVIRALSIAEELSAHGFSVAIAGGFCRDVYFGVTPKDIDIVVASGSIHDDRTEAHEMLGEVLRQLGVEHLGFRMYNENTSDRIIGGFKAVGNLDVVLYDVKHAHEAVDAFDFNLNQFVLQRREDFETAYVVYAGDTSWHELTPVRKDFSESRRSRMMEKFFDLASRYPEGGGPARVGLAQAFPKE</sequence>
<proteinExistence type="predicted"/>
<dbReference type="SUPFAM" id="SSF81301">
    <property type="entry name" value="Nucleotidyltransferase"/>
    <property type="match status" value="1"/>
</dbReference>
<dbReference type="EMBL" id="KX449363">
    <property type="protein sequence ID" value="ANY29036.1"/>
    <property type="molecule type" value="Genomic_DNA"/>
</dbReference>
<reference evidence="1 2" key="1">
    <citation type="submission" date="2016-06" db="EMBL/GenBank/DDBJ databases">
        <title>Complete Genome Sequences of Pseudomonas fluorescens Bacteriophages Isolated from Omaha, NE Freshwater Samples.</title>
        <authorList>
            <person name="Lu G."/>
            <person name="Luhr J."/>
            <person name="Stoecklein A."/>
            <person name="Warner P."/>
            <person name="Tapprich W."/>
        </authorList>
    </citation>
    <scope>NUCLEOTIDE SEQUENCE [LARGE SCALE GENOMIC DNA]</scope>
</reference>
<dbReference type="Gene3D" id="3.30.460.10">
    <property type="entry name" value="Beta Polymerase, domain 2"/>
    <property type="match status" value="1"/>
</dbReference>
<accession>A0A1B2AMY1</accession>
<evidence type="ECO:0000313" key="2">
    <source>
        <dbReference type="Proteomes" id="UP000230494"/>
    </source>
</evidence>
<protein>
    <recommendedName>
        <fullName evidence="3">Nucleotidyl transferase</fullName>
    </recommendedName>
</protein>